<reference evidence="2 3" key="1">
    <citation type="journal article" date="2019" name="Sci. Rep.">
        <title>Orb-weaving spider Araneus ventricosus genome elucidates the spidroin gene catalogue.</title>
        <authorList>
            <person name="Kono N."/>
            <person name="Nakamura H."/>
            <person name="Ohtoshi R."/>
            <person name="Moran D.A.P."/>
            <person name="Shinohara A."/>
            <person name="Yoshida Y."/>
            <person name="Fujiwara M."/>
            <person name="Mori M."/>
            <person name="Tomita M."/>
            <person name="Arakawa K."/>
        </authorList>
    </citation>
    <scope>NUCLEOTIDE SEQUENCE [LARGE SCALE GENOMIC DNA]</scope>
</reference>
<dbReference type="Pfam" id="PF07525">
    <property type="entry name" value="SOCS_box"/>
    <property type="match status" value="1"/>
</dbReference>
<dbReference type="SUPFAM" id="SSF158235">
    <property type="entry name" value="SOCS box-like"/>
    <property type="match status" value="1"/>
</dbReference>
<dbReference type="Gene3D" id="1.10.750.20">
    <property type="entry name" value="SOCS box"/>
    <property type="match status" value="1"/>
</dbReference>
<organism evidence="2 3">
    <name type="scientific">Araneus ventricosus</name>
    <name type="common">Orbweaver spider</name>
    <name type="synonym">Epeira ventricosa</name>
    <dbReference type="NCBI Taxonomy" id="182803"/>
    <lineage>
        <taxon>Eukaryota</taxon>
        <taxon>Metazoa</taxon>
        <taxon>Ecdysozoa</taxon>
        <taxon>Arthropoda</taxon>
        <taxon>Chelicerata</taxon>
        <taxon>Arachnida</taxon>
        <taxon>Araneae</taxon>
        <taxon>Araneomorphae</taxon>
        <taxon>Entelegynae</taxon>
        <taxon>Araneoidea</taxon>
        <taxon>Araneidae</taxon>
        <taxon>Araneus</taxon>
    </lineage>
</organism>
<dbReference type="InterPro" id="IPR036036">
    <property type="entry name" value="SOCS_box-like_dom_sf"/>
</dbReference>
<dbReference type="AlphaFoldDB" id="A0A4Y2T684"/>
<keyword evidence="3" id="KW-1185">Reference proteome</keyword>
<evidence type="ECO:0000313" key="3">
    <source>
        <dbReference type="Proteomes" id="UP000499080"/>
    </source>
</evidence>
<proteinExistence type="predicted"/>
<gene>
    <name evidence="2" type="ORF">AVEN_184784_1</name>
</gene>
<evidence type="ECO:0000313" key="2">
    <source>
        <dbReference type="EMBL" id="GBN96134.1"/>
    </source>
</evidence>
<dbReference type="GO" id="GO:0035556">
    <property type="term" value="P:intracellular signal transduction"/>
    <property type="evidence" value="ECO:0007669"/>
    <property type="project" value="InterPro"/>
</dbReference>
<dbReference type="CDD" id="cd03716">
    <property type="entry name" value="SOCS_ASB_like"/>
    <property type="match status" value="1"/>
</dbReference>
<feature type="non-terminal residue" evidence="2">
    <location>
        <position position="1"/>
    </location>
</feature>
<evidence type="ECO:0000259" key="1">
    <source>
        <dbReference type="PROSITE" id="PS50225"/>
    </source>
</evidence>
<feature type="domain" description="SOCS box" evidence="1">
    <location>
        <begin position="80"/>
        <end position="127"/>
    </location>
</feature>
<name>A0A4Y2T684_ARAVE</name>
<protein>
    <recommendedName>
        <fullName evidence="1">SOCS box domain-containing protein</fullName>
    </recommendedName>
</protein>
<comment type="caution">
    <text evidence="2">The sequence shown here is derived from an EMBL/GenBank/DDBJ whole genome shotgun (WGS) entry which is preliminary data.</text>
</comment>
<dbReference type="SMART" id="SM00969">
    <property type="entry name" value="SOCS_box"/>
    <property type="match status" value="1"/>
</dbReference>
<dbReference type="Proteomes" id="UP000499080">
    <property type="component" value="Unassembled WGS sequence"/>
</dbReference>
<dbReference type="InterPro" id="IPR001496">
    <property type="entry name" value="SOCS_box"/>
</dbReference>
<sequence length="127" mass="15021">QHLFRGNEKRGSLLLHLYWSYLNRSRNLLAVSDSLRIIWNSVPEAFLCHEEIASAFKEEGFSPKEIEDIYKFYSEAVEEFPSKVEPRSLKHYCRIVIRRRLWKCGLWLPEGIRQSGLPPKLQAYLNL</sequence>
<dbReference type="EMBL" id="BGPR01026429">
    <property type="protein sequence ID" value="GBN96134.1"/>
    <property type="molecule type" value="Genomic_DNA"/>
</dbReference>
<dbReference type="PROSITE" id="PS50225">
    <property type="entry name" value="SOCS"/>
    <property type="match status" value="1"/>
</dbReference>
<accession>A0A4Y2T684</accession>